<dbReference type="Proteomes" id="UP001567538">
    <property type="component" value="Unassembled WGS sequence"/>
</dbReference>
<evidence type="ECO:0000256" key="3">
    <source>
        <dbReference type="ARBA" id="ARBA00022801"/>
    </source>
</evidence>
<evidence type="ECO:0000256" key="1">
    <source>
        <dbReference type="ARBA" id="ARBA00008894"/>
    </source>
</evidence>
<feature type="domain" description="MER3 helicase-like winged helix" evidence="6">
    <location>
        <begin position="254"/>
        <end position="315"/>
    </location>
</feature>
<keyword evidence="2" id="KW-0547">Nucleotide-binding</keyword>
<keyword evidence="4 7" id="KW-0347">Helicase</keyword>
<proteinExistence type="inferred from homology"/>
<dbReference type="AlphaFoldDB" id="A0ABD1FNU9"/>
<dbReference type="PANTHER" id="PTHR47961">
    <property type="entry name" value="DNA POLYMERASE THETA, PUTATIVE (AFU_ORTHOLOGUE AFUA_1G05260)-RELATED"/>
    <property type="match status" value="1"/>
</dbReference>
<gene>
    <name evidence="7" type="primary">BRR2A</name>
    <name evidence="7" type="ORF">AAHA92_33396</name>
</gene>
<evidence type="ECO:0000313" key="7">
    <source>
        <dbReference type="EMBL" id="KAL1533519.1"/>
    </source>
</evidence>
<dbReference type="InterPro" id="IPR027417">
    <property type="entry name" value="P-loop_NTPase"/>
</dbReference>
<keyword evidence="3 7" id="KW-0378">Hydrolase</keyword>
<dbReference type="SUPFAM" id="SSF52540">
    <property type="entry name" value="P-loop containing nucleoside triphosphate hydrolases"/>
    <property type="match status" value="1"/>
</dbReference>
<dbReference type="FunFam" id="1.10.10.10:FF:000012">
    <property type="entry name" value="U5 small nuclear ribonucleoprotein helicase"/>
    <property type="match status" value="1"/>
</dbReference>
<accession>A0ABD1FNU9</accession>
<dbReference type="InterPro" id="IPR036388">
    <property type="entry name" value="WH-like_DNA-bd_sf"/>
</dbReference>
<evidence type="ECO:0000256" key="5">
    <source>
        <dbReference type="ARBA" id="ARBA00022840"/>
    </source>
</evidence>
<evidence type="ECO:0000259" key="6">
    <source>
        <dbReference type="Pfam" id="PF23445"/>
    </source>
</evidence>
<dbReference type="GO" id="GO:0003724">
    <property type="term" value="F:RNA helicase activity"/>
    <property type="evidence" value="ECO:0007669"/>
    <property type="project" value="UniProtKB-EC"/>
</dbReference>
<evidence type="ECO:0000256" key="4">
    <source>
        <dbReference type="ARBA" id="ARBA00022806"/>
    </source>
</evidence>
<dbReference type="Gene3D" id="1.10.10.10">
    <property type="entry name" value="Winged helix-like DNA-binding domain superfamily/Winged helix DNA-binding domain"/>
    <property type="match status" value="1"/>
</dbReference>
<comment type="caution">
    <text evidence="7">The sequence shown here is derived from an EMBL/GenBank/DDBJ whole genome shotgun (WGS) entry which is preliminary data.</text>
</comment>
<evidence type="ECO:0000256" key="2">
    <source>
        <dbReference type="ARBA" id="ARBA00022741"/>
    </source>
</evidence>
<dbReference type="Pfam" id="PF23445">
    <property type="entry name" value="WHD_SNRNP200"/>
    <property type="match status" value="1"/>
</dbReference>
<dbReference type="GO" id="GO:0005524">
    <property type="term" value="F:ATP binding"/>
    <property type="evidence" value="ECO:0007669"/>
    <property type="project" value="UniProtKB-KW"/>
</dbReference>
<dbReference type="Gene3D" id="3.40.50.300">
    <property type="entry name" value="P-loop containing nucleotide triphosphate hydrolases"/>
    <property type="match status" value="2"/>
</dbReference>
<keyword evidence="8" id="KW-1185">Reference proteome</keyword>
<protein>
    <submittedName>
        <fullName evidence="7">DExH-box ATP-dependent RNA helicase DExH12</fullName>
        <ecNumber evidence="7">3.6.4.13</ecNumber>
    </submittedName>
</protein>
<keyword evidence="5" id="KW-0067">ATP-binding</keyword>
<name>A0ABD1FNU9_SALDI</name>
<dbReference type="InterPro" id="IPR057842">
    <property type="entry name" value="WH_MER3"/>
</dbReference>
<reference evidence="7 8" key="1">
    <citation type="submission" date="2024-06" db="EMBL/GenBank/DDBJ databases">
        <title>A chromosome level genome sequence of Diviner's sage (Salvia divinorum).</title>
        <authorList>
            <person name="Ford S.A."/>
            <person name="Ro D.-K."/>
            <person name="Ness R.W."/>
            <person name="Phillips M.A."/>
        </authorList>
    </citation>
    <scope>NUCLEOTIDE SEQUENCE [LARGE SCALE GENOMIC DNA]</scope>
    <source>
        <strain evidence="7">SAF-2024a</strain>
        <tissue evidence="7">Leaf</tissue>
    </source>
</reference>
<dbReference type="PANTHER" id="PTHR47961:SF4">
    <property type="entry name" value="ACTIVATING SIGNAL COINTEGRATOR 1 COMPLEX SUBUNIT 3"/>
    <property type="match status" value="1"/>
</dbReference>
<dbReference type="GO" id="GO:0016787">
    <property type="term" value="F:hydrolase activity"/>
    <property type="evidence" value="ECO:0007669"/>
    <property type="project" value="UniProtKB-KW"/>
</dbReference>
<dbReference type="EMBL" id="JBEAFC010000014">
    <property type="protein sequence ID" value="KAL1533519.1"/>
    <property type="molecule type" value="Genomic_DNA"/>
</dbReference>
<dbReference type="InterPro" id="IPR050474">
    <property type="entry name" value="Hel308_SKI2-like"/>
</dbReference>
<dbReference type="EC" id="3.6.4.13" evidence="7"/>
<comment type="similarity">
    <text evidence="1">Belongs to the disease resistance NB-LRR family.</text>
</comment>
<organism evidence="7 8">
    <name type="scientific">Salvia divinorum</name>
    <name type="common">Maria pastora</name>
    <name type="synonym">Diviner's sage</name>
    <dbReference type="NCBI Taxonomy" id="28513"/>
    <lineage>
        <taxon>Eukaryota</taxon>
        <taxon>Viridiplantae</taxon>
        <taxon>Streptophyta</taxon>
        <taxon>Embryophyta</taxon>
        <taxon>Tracheophyta</taxon>
        <taxon>Spermatophyta</taxon>
        <taxon>Magnoliopsida</taxon>
        <taxon>eudicotyledons</taxon>
        <taxon>Gunneridae</taxon>
        <taxon>Pentapetalae</taxon>
        <taxon>asterids</taxon>
        <taxon>lamiids</taxon>
        <taxon>Lamiales</taxon>
        <taxon>Lamiaceae</taxon>
        <taxon>Nepetoideae</taxon>
        <taxon>Mentheae</taxon>
        <taxon>Salviinae</taxon>
        <taxon>Salvia</taxon>
        <taxon>Salvia subgen. Calosphace</taxon>
    </lineage>
</organism>
<evidence type="ECO:0000313" key="8">
    <source>
        <dbReference type="Proteomes" id="UP001567538"/>
    </source>
</evidence>
<sequence>MRYIASQLDNKTRIVALSNSLANAKDLGEWIGATSHGLFNFPPGVRPVPLDIHIQGVDIANFEARMQAMTKPTYTAILQHSKNCKPAIVFVPTRKHARMTAVDLMTYSSADSEQKPLFLLQSPEELDPFVANIKEPMLKETIQFGVGYLHEGLSSTDQDIVKTLFETGCIQVCVMSSTMCWGVPLSAHLVVVMGTQYYDGRENAHSDYPVTDLLQMMGYASRPLVDNFGKCVILCHTPHKVYYKKFLHEAFPVESHLHHYLHDNLNAEVVVGVIQNKQDAVDYLTWTFIYRRPTQNPNYYNLLGVSHRDLSDHLSCREHNQ</sequence>
<dbReference type="FunFam" id="3.40.50.300:FF:000368">
    <property type="entry name" value="U5 small nuclear ribonucleoprotein 200 kDa helicase"/>
    <property type="match status" value="1"/>
</dbReference>